<feature type="modified residue" description="Phosphohistidine" evidence="2">
    <location>
        <position position="315"/>
    </location>
</feature>
<dbReference type="GO" id="GO:0006355">
    <property type="term" value="P:regulation of DNA-templated transcription"/>
    <property type="evidence" value="ECO:0007669"/>
    <property type="project" value="InterPro"/>
</dbReference>
<feature type="domain" description="Response regulatory" evidence="5">
    <location>
        <begin position="2"/>
        <end position="116"/>
    </location>
</feature>
<dbReference type="Gene3D" id="1.20.120.160">
    <property type="entry name" value="HPT domain"/>
    <property type="match status" value="1"/>
</dbReference>
<dbReference type="GO" id="GO:0000156">
    <property type="term" value="F:phosphorelay response regulator activity"/>
    <property type="evidence" value="ECO:0007669"/>
    <property type="project" value="TreeGrafter"/>
</dbReference>
<feature type="domain" description="HPt" evidence="6">
    <location>
        <begin position="271"/>
        <end position="372"/>
    </location>
</feature>
<evidence type="ECO:0000256" key="4">
    <source>
        <dbReference type="PROSITE-ProRule" id="PRU01091"/>
    </source>
</evidence>
<dbReference type="PROSITE" id="PS50894">
    <property type="entry name" value="HPT"/>
    <property type="match status" value="1"/>
</dbReference>
<dbReference type="Gene3D" id="1.10.10.10">
    <property type="entry name" value="Winged helix-like DNA-binding domain superfamily/Winged helix DNA-binding domain"/>
    <property type="match status" value="1"/>
</dbReference>
<dbReference type="GO" id="GO:0032993">
    <property type="term" value="C:protein-DNA complex"/>
    <property type="evidence" value="ECO:0007669"/>
    <property type="project" value="TreeGrafter"/>
</dbReference>
<dbReference type="GO" id="GO:0000976">
    <property type="term" value="F:transcription cis-regulatory region binding"/>
    <property type="evidence" value="ECO:0007669"/>
    <property type="project" value="TreeGrafter"/>
</dbReference>
<dbReference type="Proteomes" id="UP000010473">
    <property type="component" value="Chromosome"/>
</dbReference>
<dbReference type="Pfam" id="PF01627">
    <property type="entry name" value="Hpt"/>
    <property type="match status" value="1"/>
</dbReference>
<dbReference type="SUPFAM" id="SSF47226">
    <property type="entry name" value="Histidine-containing phosphotransfer domain, HPT domain"/>
    <property type="match status" value="1"/>
</dbReference>
<dbReference type="InterPro" id="IPR036641">
    <property type="entry name" value="HPT_dom_sf"/>
</dbReference>
<dbReference type="HOGENOM" id="CLU_000445_11_38_3"/>
<keyword evidence="1 4" id="KW-0238">DNA-binding</keyword>
<dbReference type="InterPro" id="IPR036388">
    <property type="entry name" value="WH-like_DNA-bd_sf"/>
</dbReference>
<dbReference type="InterPro" id="IPR011006">
    <property type="entry name" value="CheY-like_superfamily"/>
</dbReference>
<dbReference type="eggNOG" id="COG0745">
    <property type="taxonomic scope" value="Bacteria"/>
</dbReference>
<sequence>MKILFIEDDEHTSELFSAMLSSHRYTVDVVADGMAGLDLATRSNYDLILLDLLIPTLNGLEVCRRLRAQGCQTPILMLTTKDANEDVIAGLDAGADDYVAKSCASSQLLARLRAILRRDQRYSSSPVLTWGLLCLDPTSARVTYDRKEISLRPKEYNLLELFLRHPQHILSRSAIIDRLWSIEKTPVEGSVTTLIKDLRHRLKSAGMEDDSIETVYGLGYRLKAAPKEDKRTRESEYVKRRSEEGAIAWEFDLPVDWDEDWQVREQRGRIAIEKITARFQISLEQRITALEAVERSFQTGDFTVQQQQAARTQAHKLAGGLGTFGYIKASEIARAIECLLETKISQETQLAKQFSQLLEELRQKLTKPLSDKLIAEPSLTRR</sequence>
<dbReference type="PROSITE" id="PS50110">
    <property type="entry name" value="RESPONSE_REGULATORY"/>
    <property type="match status" value="1"/>
</dbReference>
<evidence type="ECO:0000256" key="2">
    <source>
        <dbReference type="PROSITE-ProRule" id="PRU00110"/>
    </source>
</evidence>
<dbReference type="STRING" id="111780.Sta7437_1655"/>
<dbReference type="InterPro" id="IPR001867">
    <property type="entry name" value="OmpR/PhoB-type_DNA-bd"/>
</dbReference>
<dbReference type="PANTHER" id="PTHR48111">
    <property type="entry name" value="REGULATOR OF RPOS"/>
    <property type="match status" value="1"/>
</dbReference>
<dbReference type="Pfam" id="PF00486">
    <property type="entry name" value="Trans_reg_C"/>
    <property type="match status" value="1"/>
</dbReference>
<dbReference type="EMBL" id="CP003653">
    <property type="protein sequence ID" value="AFZ35218.1"/>
    <property type="molecule type" value="Genomic_DNA"/>
</dbReference>
<feature type="modified residue" description="4-aspartylphosphate" evidence="3">
    <location>
        <position position="51"/>
    </location>
</feature>
<organism evidence="8 9">
    <name type="scientific">Stanieria cyanosphaera (strain ATCC 29371 / PCC 7437)</name>
    <dbReference type="NCBI Taxonomy" id="111780"/>
    <lineage>
        <taxon>Bacteria</taxon>
        <taxon>Bacillati</taxon>
        <taxon>Cyanobacteriota</taxon>
        <taxon>Cyanophyceae</taxon>
        <taxon>Pleurocapsales</taxon>
        <taxon>Dermocarpellaceae</taxon>
        <taxon>Stanieria</taxon>
    </lineage>
</organism>
<evidence type="ECO:0000259" key="5">
    <source>
        <dbReference type="PROSITE" id="PS50110"/>
    </source>
</evidence>
<dbReference type="PANTHER" id="PTHR48111:SF15">
    <property type="entry name" value="OMPR SUBFAMILY"/>
    <property type="match status" value="1"/>
</dbReference>
<reference evidence="9" key="1">
    <citation type="journal article" date="2013" name="Proc. Natl. Acad. Sci. U.S.A.">
        <title>Improving the coverage of the cyanobacterial phylum using diversity-driven genome sequencing.</title>
        <authorList>
            <person name="Shih P.M."/>
            <person name="Wu D."/>
            <person name="Latifi A."/>
            <person name="Axen S.D."/>
            <person name="Fewer D.P."/>
            <person name="Talla E."/>
            <person name="Calteau A."/>
            <person name="Cai F."/>
            <person name="Tandeau de Marsac N."/>
            <person name="Rippka R."/>
            <person name="Herdman M."/>
            <person name="Sivonen K."/>
            <person name="Coursin T."/>
            <person name="Laurent T."/>
            <person name="Goodwin L."/>
            <person name="Nolan M."/>
            <person name="Davenport K.W."/>
            <person name="Han C.S."/>
            <person name="Rubin E.M."/>
            <person name="Eisen J.A."/>
            <person name="Woyke T."/>
            <person name="Gugger M."/>
            <person name="Kerfeld C.A."/>
        </authorList>
    </citation>
    <scope>NUCLEOTIDE SEQUENCE [LARGE SCALE GENOMIC DNA]</scope>
    <source>
        <strain evidence="9">ATCC 29371 / PCC 7437</strain>
    </source>
</reference>
<evidence type="ECO:0000256" key="3">
    <source>
        <dbReference type="PROSITE-ProRule" id="PRU00169"/>
    </source>
</evidence>
<name>K9XRS1_STAC7</name>
<dbReference type="Gene3D" id="3.40.50.2300">
    <property type="match status" value="1"/>
</dbReference>
<dbReference type="CDD" id="cd00383">
    <property type="entry name" value="trans_reg_C"/>
    <property type="match status" value="1"/>
</dbReference>
<evidence type="ECO:0000256" key="1">
    <source>
        <dbReference type="ARBA" id="ARBA00023125"/>
    </source>
</evidence>
<gene>
    <name evidence="8" type="ordered locus">Sta7437_1655</name>
</gene>
<dbReference type="OrthoDB" id="516439at2"/>
<dbReference type="InterPro" id="IPR039420">
    <property type="entry name" value="WalR-like"/>
</dbReference>
<protein>
    <submittedName>
        <fullName evidence="8">Multi-component transcriptional regulator, winged helix family</fullName>
    </submittedName>
</protein>
<keyword evidence="9" id="KW-1185">Reference proteome</keyword>
<dbReference type="SUPFAM" id="SSF46894">
    <property type="entry name" value="C-terminal effector domain of the bipartite response regulators"/>
    <property type="match status" value="1"/>
</dbReference>
<proteinExistence type="predicted"/>
<dbReference type="SMART" id="SM00862">
    <property type="entry name" value="Trans_reg_C"/>
    <property type="match status" value="1"/>
</dbReference>
<dbReference type="InterPro" id="IPR008207">
    <property type="entry name" value="Sig_transdc_His_kin_Hpt_dom"/>
</dbReference>
<dbReference type="AlphaFoldDB" id="K9XRS1"/>
<feature type="DNA-binding region" description="OmpR/PhoB-type" evidence="4">
    <location>
        <begin position="125"/>
        <end position="224"/>
    </location>
</feature>
<evidence type="ECO:0000313" key="9">
    <source>
        <dbReference type="Proteomes" id="UP000010473"/>
    </source>
</evidence>
<evidence type="ECO:0000259" key="7">
    <source>
        <dbReference type="PROSITE" id="PS51755"/>
    </source>
</evidence>
<dbReference type="Pfam" id="PF00072">
    <property type="entry name" value="Response_reg"/>
    <property type="match status" value="1"/>
</dbReference>
<dbReference type="KEGG" id="scs:Sta7437_1655"/>
<dbReference type="SMART" id="SM00448">
    <property type="entry name" value="REC"/>
    <property type="match status" value="1"/>
</dbReference>
<feature type="domain" description="OmpR/PhoB-type" evidence="7">
    <location>
        <begin position="125"/>
        <end position="224"/>
    </location>
</feature>
<dbReference type="InterPro" id="IPR016032">
    <property type="entry name" value="Sig_transdc_resp-reg_C-effctor"/>
</dbReference>
<dbReference type="InterPro" id="IPR001789">
    <property type="entry name" value="Sig_transdc_resp-reg_receiver"/>
</dbReference>
<evidence type="ECO:0000313" key="8">
    <source>
        <dbReference type="EMBL" id="AFZ35218.1"/>
    </source>
</evidence>
<dbReference type="GO" id="GO:0005829">
    <property type="term" value="C:cytosol"/>
    <property type="evidence" value="ECO:0007669"/>
    <property type="project" value="TreeGrafter"/>
</dbReference>
<dbReference type="RefSeq" id="WP_015192889.1">
    <property type="nucleotide sequence ID" value="NC_019748.1"/>
</dbReference>
<dbReference type="eggNOG" id="COG2198">
    <property type="taxonomic scope" value="Bacteria"/>
</dbReference>
<dbReference type="PATRIC" id="fig|111780.3.peg.1725"/>
<accession>K9XRS1</accession>
<keyword evidence="3" id="KW-0597">Phosphoprotein</keyword>
<dbReference type="PROSITE" id="PS51755">
    <property type="entry name" value="OMPR_PHOB"/>
    <property type="match status" value="1"/>
</dbReference>
<dbReference type="Gene3D" id="6.10.250.690">
    <property type="match status" value="1"/>
</dbReference>
<evidence type="ECO:0000259" key="6">
    <source>
        <dbReference type="PROSITE" id="PS50894"/>
    </source>
</evidence>
<dbReference type="SUPFAM" id="SSF52172">
    <property type="entry name" value="CheY-like"/>
    <property type="match status" value="1"/>
</dbReference>